<evidence type="ECO:0000313" key="2">
    <source>
        <dbReference type="Proteomes" id="UP000249304"/>
    </source>
</evidence>
<accession>A0A2W2EU18</accession>
<sequence length="118" mass="13031">MSVTITDVMTFVSQADEGTLDQLSLAIQQRREVVKAIAAAALKEGDVVEIHGIRPAYLKGMRGRIVTIETVRKTRCARVALDSPYDRSTVRAKRRQVPSDEPLTVDGIPLVCLRKIEA</sequence>
<name>A0A2W2EU18_9ACTN</name>
<dbReference type="OrthoDB" id="137965at85012"/>
<dbReference type="AlphaFoldDB" id="A0A2W2EU18"/>
<dbReference type="EMBL" id="POUD01000032">
    <property type="protein sequence ID" value="PZG19915.1"/>
    <property type="molecule type" value="Genomic_DNA"/>
</dbReference>
<reference evidence="1 2" key="1">
    <citation type="submission" date="2018-01" db="EMBL/GenBank/DDBJ databases">
        <title>Draft genome sequence of Nonomuraea sp. KC333.</title>
        <authorList>
            <person name="Sahin N."/>
            <person name="Saygin H."/>
            <person name="Ay H."/>
        </authorList>
    </citation>
    <scope>NUCLEOTIDE SEQUENCE [LARGE SCALE GENOMIC DNA]</scope>
    <source>
        <strain evidence="1 2">KC333</strain>
    </source>
</reference>
<gene>
    <name evidence="1" type="ORF">C1J01_10770</name>
</gene>
<dbReference type="RefSeq" id="WP_111178783.1">
    <property type="nucleotide sequence ID" value="NZ_POUD01000032.1"/>
</dbReference>
<organism evidence="1 2">
    <name type="scientific">Nonomuraea aridisoli</name>
    <dbReference type="NCBI Taxonomy" id="2070368"/>
    <lineage>
        <taxon>Bacteria</taxon>
        <taxon>Bacillati</taxon>
        <taxon>Actinomycetota</taxon>
        <taxon>Actinomycetes</taxon>
        <taxon>Streptosporangiales</taxon>
        <taxon>Streptosporangiaceae</taxon>
        <taxon>Nonomuraea</taxon>
    </lineage>
</organism>
<dbReference type="Proteomes" id="UP000249304">
    <property type="component" value="Unassembled WGS sequence"/>
</dbReference>
<evidence type="ECO:0000313" key="1">
    <source>
        <dbReference type="EMBL" id="PZG19915.1"/>
    </source>
</evidence>
<proteinExistence type="predicted"/>
<comment type="caution">
    <text evidence="1">The sequence shown here is derived from an EMBL/GenBank/DDBJ whole genome shotgun (WGS) entry which is preliminary data.</text>
</comment>
<protein>
    <submittedName>
        <fullName evidence="1">Uncharacterized protein</fullName>
    </submittedName>
</protein>
<keyword evidence="2" id="KW-1185">Reference proteome</keyword>